<dbReference type="SUPFAM" id="SSF75304">
    <property type="entry name" value="Amidase signature (AS) enzymes"/>
    <property type="match status" value="1"/>
</dbReference>
<dbReference type="RefSeq" id="WP_378403430.1">
    <property type="nucleotide sequence ID" value="NZ_JBHTCS010000010.1"/>
</dbReference>
<name>A0ABW2RVN1_9NOCA</name>
<evidence type="ECO:0000313" key="3">
    <source>
        <dbReference type="Proteomes" id="UP001596484"/>
    </source>
</evidence>
<dbReference type="Gene3D" id="3.90.1300.10">
    <property type="entry name" value="Amidase signature (AS) domain"/>
    <property type="match status" value="1"/>
</dbReference>
<reference evidence="3" key="1">
    <citation type="journal article" date="2019" name="Int. J. Syst. Evol. Microbiol.">
        <title>The Global Catalogue of Microorganisms (GCM) 10K type strain sequencing project: providing services to taxonomists for standard genome sequencing and annotation.</title>
        <authorList>
            <consortium name="The Broad Institute Genomics Platform"/>
            <consortium name="The Broad Institute Genome Sequencing Center for Infectious Disease"/>
            <person name="Wu L."/>
            <person name="Ma J."/>
        </authorList>
    </citation>
    <scope>NUCLEOTIDE SEQUENCE [LARGE SCALE GENOMIC DNA]</scope>
    <source>
        <strain evidence="3">ICMP 19430</strain>
    </source>
</reference>
<feature type="domain" description="Amidase" evidence="1">
    <location>
        <begin position="24"/>
        <end position="455"/>
    </location>
</feature>
<dbReference type="PANTHER" id="PTHR43372">
    <property type="entry name" value="FATTY-ACID AMIDE HYDROLASE"/>
    <property type="match status" value="1"/>
</dbReference>
<protein>
    <submittedName>
        <fullName evidence="2">Amidase</fullName>
    </submittedName>
</protein>
<gene>
    <name evidence="2" type="ORF">ACFQS9_08320</name>
</gene>
<proteinExistence type="predicted"/>
<dbReference type="InterPro" id="IPR023631">
    <property type="entry name" value="Amidase_dom"/>
</dbReference>
<keyword evidence="3" id="KW-1185">Reference proteome</keyword>
<evidence type="ECO:0000313" key="2">
    <source>
        <dbReference type="EMBL" id="MFC7447892.1"/>
    </source>
</evidence>
<comment type="caution">
    <text evidence="2">The sequence shown here is derived from an EMBL/GenBank/DDBJ whole genome shotgun (WGS) entry which is preliminary data.</text>
</comment>
<dbReference type="Pfam" id="PF01425">
    <property type="entry name" value="Amidase"/>
    <property type="match status" value="1"/>
</dbReference>
<dbReference type="EMBL" id="JBHTCS010000010">
    <property type="protein sequence ID" value="MFC7447892.1"/>
    <property type="molecule type" value="Genomic_DNA"/>
</dbReference>
<dbReference type="Proteomes" id="UP001596484">
    <property type="component" value="Unassembled WGS sequence"/>
</dbReference>
<evidence type="ECO:0000259" key="1">
    <source>
        <dbReference type="Pfam" id="PF01425"/>
    </source>
</evidence>
<dbReference type="PANTHER" id="PTHR43372:SF4">
    <property type="entry name" value="FATTY-ACID AMIDE HYDROLASE 2"/>
    <property type="match status" value="1"/>
</dbReference>
<accession>A0ABW2RVN1</accession>
<sequence>MAITEASAVDLAGSIRAGSLSSREVVEAHIAVLERVNPSLNAVVVQRYDAARREADGVDARLSADGPDGLPPLLGVPVTIKESLSVAGLPNTAGVVARKHIRPATHAPVVQRVVDAGAIVLGLTNTSEGCMWIESNNRVYGRTSNAYDRRRSAGGSSGGEGAAIGSGGSPIGLATDTLGSIRIPAFFNGVFGHRPSTGLLPVTGSWPPPYGVARMCANGPLARRAQDLMPLLRIMAGPDGVDPLVRDVPLRDPASTSLDGVRVTLIDDAFLPGTGREMLRARDRAAAALADTGARVEHVSMKSLRQIGLFTTVVLAEETGISFAEIMRGEDAHPLSFPELIALRGKHTAAMRSLVIGEVLESLLPKPLARRLVTAAHAIADEVTAIIGDGLLLHPTMPAVAPRHGTSTAQPWRTNAVAPFSLAGLPVTQAPLGMGSAGLPLGVQIVGGMGNDHLTIAAALELERAFGGWVPPRGH</sequence>
<organism evidence="2 3">
    <name type="scientific">Rhodococcus daqingensis</name>
    <dbReference type="NCBI Taxonomy" id="2479363"/>
    <lineage>
        <taxon>Bacteria</taxon>
        <taxon>Bacillati</taxon>
        <taxon>Actinomycetota</taxon>
        <taxon>Actinomycetes</taxon>
        <taxon>Mycobacteriales</taxon>
        <taxon>Nocardiaceae</taxon>
        <taxon>Rhodococcus</taxon>
    </lineage>
</organism>
<dbReference type="InterPro" id="IPR036928">
    <property type="entry name" value="AS_sf"/>
</dbReference>
<dbReference type="InterPro" id="IPR052739">
    <property type="entry name" value="FAAH2"/>
</dbReference>